<dbReference type="InterPro" id="IPR015943">
    <property type="entry name" value="WD40/YVTN_repeat-like_dom_sf"/>
</dbReference>
<dbReference type="GO" id="GO:0006325">
    <property type="term" value="P:chromatin organization"/>
    <property type="evidence" value="ECO:0007669"/>
    <property type="project" value="UniProtKB-KW"/>
</dbReference>
<dbReference type="PANTHER" id="PTHR22850">
    <property type="entry name" value="WD40 REPEAT FAMILY"/>
    <property type="match status" value="1"/>
</dbReference>
<proteinExistence type="predicted"/>
<feature type="repeat" description="WD" evidence="6">
    <location>
        <begin position="188"/>
        <end position="223"/>
    </location>
</feature>
<dbReference type="InterPro" id="IPR019775">
    <property type="entry name" value="WD40_repeat_CS"/>
</dbReference>
<dbReference type="SMART" id="SM00320">
    <property type="entry name" value="WD40"/>
    <property type="match status" value="6"/>
</dbReference>
<keyword evidence="2 6" id="KW-0853">WD repeat</keyword>
<dbReference type="InterPro" id="IPR036322">
    <property type="entry name" value="WD40_repeat_dom_sf"/>
</dbReference>
<dbReference type="InterPro" id="IPR050459">
    <property type="entry name" value="WD_repeat_RBAP46/RBAP48/MSI1"/>
</dbReference>
<dbReference type="InterPro" id="IPR001680">
    <property type="entry name" value="WD40_rpt"/>
</dbReference>
<comment type="subcellular location">
    <subcellularLocation>
        <location evidence="1">Nucleus</location>
    </subcellularLocation>
</comment>
<organism evidence="9 10">
    <name type="scientific">Coniochaeta hoffmannii</name>
    <dbReference type="NCBI Taxonomy" id="91930"/>
    <lineage>
        <taxon>Eukaryota</taxon>
        <taxon>Fungi</taxon>
        <taxon>Dikarya</taxon>
        <taxon>Ascomycota</taxon>
        <taxon>Pezizomycotina</taxon>
        <taxon>Sordariomycetes</taxon>
        <taxon>Sordariomycetidae</taxon>
        <taxon>Coniochaetales</taxon>
        <taxon>Coniochaetaceae</taxon>
        <taxon>Coniochaeta</taxon>
    </lineage>
</organism>
<gene>
    <name evidence="9" type="ORF">NKR19_g4816</name>
</gene>
<protein>
    <submittedName>
        <fullName evidence="9">Subunit C of CAF1 complex-like protein</fullName>
    </submittedName>
</protein>
<dbReference type="SUPFAM" id="SSF50978">
    <property type="entry name" value="WD40 repeat-like"/>
    <property type="match status" value="1"/>
</dbReference>
<comment type="caution">
    <text evidence="9">The sequence shown here is derived from an EMBL/GenBank/DDBJ whole genome shotgun (WGS) entry which is preliminary data.</text>
</comment>
<feature type="domain" description="Histone-binding protein RBBP4-like N-terminal" evidence="8">
    <location>
        <begin position="29"/>
        <end position="99"/>
    </location>
</feature>
<feature type="repeat" description="WD" evidence="6">
    <location>
        <begin position="285"/>
        <end position="321"/>
    </location>
</feature>
<dbReference type="GO" id="GO:0005634">
    <property type="term" value="C:nucleus"/>
    <property type="evidence" value="ECO:0007669"/>
    <property type="project" value="UniProtKB-SubCell"/>
</dbReference>
<dbReference type="PROSITE" id="PS50294">
    <property type="entry name" value="WD_REPEATS_REGION"/>
    <property type="match status" value="3"/>
</dbReference>
<evidence type="ECO:0000256" key="7">
    <source>
        <dbReference type="SAM" id="MobiDB-lite"/>
    </source>
</evidence>
<dbReference type="InterPro" id="IPR020472">
    <property type="entry name" value="WD40_PAC1"/>
</dbReference>
<evidence type="ECO:0000256" key="4">
    <source>
        <dbReference type="ARBA" id="ARBA00022853"/>
    </source>
</evidence>
<dbReference type="Gene3D" id="2.130.10.10">
    <property type="entry name" value="YVTN repeat-like/Quinoprotein amine dehydrogenase"/>
    <property type="match status" value="1"/>
</dbReference>
<dbReference type="InterPro" id="IPR022052">
    <property type="entry name" value="Histone-bd_RBBP4-like_N"/>
</dbReference>
<evidence type="ECO:0000256" key="6">
    <source>
        <dbReference type="PROSITE-ProRule" id="PRU00221"/>
    </source>
</evidence>
<evidence type="ECO:0000313" key="9">
    <source>
        <dbReference type="EMBL" id="KAJ9151564.1"/>
    </source>
</evidence>
<dbReference type="PROSITE" id="PS50082">
    <property type="entry name" value="WD_REPEATS_2"/>
    <property type="match status" value="3"/>
</dbReference>
<dbReference type="AlphaFoldDB" id="A0AA38VHQ4"/>
<evidence type="ECO:0000256" key="5">
    <source>
        <dbReference type="ARBA" id="ARBA00023242"/>
    </source>
</evidence>
<keyword evidence="10" id="KW-1185">Reference proteome</keyword>
<evidence type="ECO:0000256" key="1">
    <source>
        <dbReference type="ARBA" id="ARBA00004123"/>
    </source>
</evidence>
<name>A0AA38VHQ4_9PEZI</name>
<evidence type="ECO:0000313" key="10">
    <source>
        <dbReference type="Proteomes" id="UP001174691"/>
    </source>
</evidence>
<accession>A0AA38VHQ4</accession>
<evidence type="ECO:0000259" key="8">
    <source>
        <dbReference type="Pfam" id="PF12265"/>
    </source>
</evidence>
<feature type="region of interest" description="Disordered" evidence="7">
    <location>
        <begin position="1"/>
        <end position="22"/>
    </location>
</feature>
<dbReference type="PRINTS" id="PR00320">
    <property type="entry name" value="GPROTEINBRPT"/>
</dbReference>
<keyword evidence="4" id="KW-0156">Chromatin regulator</keyword>
<reference evidence="9" key="1">
    <citation type="submission" date="2022-07" db="EMBL/GenBank/DDBJ databases">
        <title>Fungi with potential for degradation of polypropylene.</title>
        <authorList>
            <person name="Gostincar C."/>
        </authorList>
    </citation>
    <scope>NUCLEOTIDE SEQUENCE</scope>
    <source>
        <strain evidence="9">EXF-13287</strain>
    </source>
</reference>
<evidence type="ECO:0000256" key="2">
    <source>
        <dbReference type="ARBA" id="ARBA00022574"/>
    </source>
</evidence>
<dbReference type="CDD" id="cd00200">
    <property type="entry name" value="WD40"/>
    <property type="match status" value="1"/>
</dbReference>
<keyword evidence="5" id="KW-0539">Nucleus</keyword>
<dbReference type="Proteomes" id="UP001174691">
    <property type="component" value="Unassembled WGS sequence"/>
</dbReference>
<sequence length="451" mass="50229">MAPAADVVDDNDVEMQEEDDDQEQKLINEEYKTWKKNSPFLYDMILSTALEWPTLTTQWFPDVKDPKDKNYLVHRLLIGTHTSEGKPNYLQIAEVEIPKAVAPNPHDYDEDRGEIGGYGSKTSSGEAPAIRFNITQKIDHPGEVNKARYQPQNPDIIATLAIDGRVLIFDRTKHSLTPTGTPAPQVELIGHTEEGFGLNWSPHEQGTLASGSEDRTVCLWDLKQLTGSGKTLKPLRQYRHHVHIVNDVQFHPFVKHFVGTVSDDLTLQILDLRSPDLTRSALTARKGHTDAINALAFNPRSEFLVATASADRTVAIWDIRNVKEKVHTLVGHNDAVTSLAWNPKEPSILGSGGYDRRVMFWDLSKVGEEQMPDDAEDGPPELLFMHGGHTNHLADFSWNLNDPWLLCSAAEDNLLQIWKVAKSIVGADESALDLAEMGGPGRSGDDDEGRE</sequence>
<keyword evidence="3" id="KW-0677">Repeat</keyword>
<dbReference type="Pfam" id="PF00400">
    <property type="entry name" value="WD40"/>
    <property type="match status" value="4"/>
</dbReference>
<dbReference type="Pfam" id="PF12265">
    <property type="entry name" value="CAF1C_H4-bd"/>
    <property type="match status" value="1"/>
</dbReference>
<dbReference type="EMBL" id="JANBVN010000062">
    <property type="protein sequence ID" value="KAJ9151564.1"/>
    <property type="molecule type" value="Genomic_DNA"/>
</dbReference>
<dbReference type="PROSITE" id="PS00678">
    <property type="entry name" value="WD_REPEATS_1"/>
    <property type="match status" value="3"/>
</dbReference>
<feature type="compositionally biased region" description="Acidic residues" evidence="7">
    <location>
        <begin position="7"/>
        <end position="22"/>
    </location>
</feature>
<feature type="repeat" description="WD" evidence="6">
    <location>
        <begin position="329"/>
        <end position="364"/>
    </location>
</feature>
<evidence type="ECO:0000256" key="3">
    <source>
        <dbReference type="ARBA" id="ARBA00022737"/>
    </source>
</evidence>